<sequence length="441" mass="49570">MSKLKLIIHREFIAKVRNKSFIMMTFLSPLLLVAMGALVFFLMKKNDEKVKEIVYVDNSGLFSKDDFVDSESIHYQDYTSFGIEETKKKVELGDYYGALIIPKQDSLEVLAKSIEFYSKDSPGMSVINSLETKIETKIRNEKLNDFGIDLAQINASKIPSNIKMYNFSGEESSKLINGLKIGVGLIAGYLLMMFVIIYGTSVMRSVIEEKTSRIVEIIVSSVKPFQLMLGKIIGNASAGLLQFLIWGILIFIISTIASAIFGVNMIEMQTANLPAEQLEAAKQAVGVDKMQLIIQEILRLPILKMFVLFIFYFLGGFMLYSSLFAAVGAAVDNETDTQQFMLPIMAPLVLGVYVGFVTVMNDPHGAIAVLFSYIPFTSPIVMLMRVPFGVSWYELAISMTLLLITFVFMVWLAAKIYRVGILMYGKKPTYKDLYKWIKYNG</sequence>
<proteinExistence type="predicted"/>
<dbReference type="InterPro" id="IPR013525">
    <property type="entry name" value="ABC2_TM"/>
</dbReference>
<keyword evidence="3 6" id="KW-0812">Transmembrane</keyword>
<evidence type="ECO:0000256" key="1">
    <source>
        <dbReference type="ARBA" id="ARBA00004651"/>
    </source>
</evidence>
<evidence type="ECO:0000256" key="6">
    <source>
        <dbReference type="SAM" id="Phobius"/>
    </source>
</evidence>
<evidence type="ECO:0000256" key="3">
    <source>
        <dbReference type="ARBA" id="ARBA00022692"/>
    </source>
</evidence>
<dbReference type="Proteomes" id="UP000239522">
    <property type="component" value="Unassembled WGS sequence"/>
</dbReference>
<evidence type="ECO:0000259" key="7">
    <source>
        <dbReference type="Pfam" id="PF12698"/>
    </source>
</evidence>
<dbReference type="GO" id="GO:0140359">
    <property type="term" value="F:ABC-type transporter activity"/>
    <property type="evidence" value="ECO:0007669"/>
    <property type="project" value="InterPro"/>
</dbReference>
<dbReference type="GO" id="GO:0005886">
    <property type="term" value="C:plasma membrane"/>
    <property type="evidence" value="ECO:0007669"/>
    <property type="project" value="UniProtKB-SubCell"/>
</dbReference>
<evidence type="ECO:0000313" key="8">
    <source>
        <dbReference type="EMBL" id="PQB07641.1"/>
    </source>
</evidence>
<accession>A0A2S7KYE9</accession>
<keyword evidence="2" id="KW-1003">Cell membrane</keyword>
<evidence type="ECO:0000256" key="2">
    <source>
        <dbReference type="ARBA" id="ARBA00022475"/>
    </source>
</evidence>
<feature type="transmembrane region" description="Helical" evidence="6">
    <location>
        <begin position="340"/>
        <end position="359"/>
    </location>
</feature>
<feature type="domain" description="ABC-2 type transporter transmembrane" evidence="7">
    <location>
        <begin position="19"/>
        <end position="414"/>
    </location>
</feature>
<protein>
    <submittedName>
        <fullName evidence="8">ABC transporter permease</fullName>
    </submittedName>
</protein>
<dbReference type="Pfam" id="PF12698">
    <property type="entry name" value="ABC2_membrane_3"/>
    <property type="match status" value="1"/>
</dbReference>
<feature type="transmembrane region" description="Helical" evidence="6">
    <location>
        <begin position="181"/>
        <end position="202"/>
    </location>
</feature>
<organism evidence="8 9">
    <name type="scientific">Polaribacter filamentus</name>
    <dbReference type="NCBI Taxonomy" id="53483"/>
    <lineage>
        <taxon>Bacteria</taxon>
        <taxon>Pseudomonadati</taxon>
        <taxon>Bacteroidota</taxon>
        <taxon>Flavobacteriia</taxon>
        <taxon>Flavobacteriales</taxon>
        <taxon>Flavobacteriaceae</taxon>
    </lineage>
</organism>
<dbReference type="SUPFAM" id="SSF53850">
    <property type="entry name" value="Periplasmic binding protein-like II"/>
    <property type="match status" value="1"/>
</dbReference>
<dbReference type="InterPro" id="IPR051449">
    <property type="entry name" value="ABC-2_transporter_component"/>
</dbReference>
<dbReference type="PANTHER" id="PTHR30294">
    <property type="entry name" value="MEMBRANE COMPONENT OF ABC TRANSPORTER YHHJ-RELATED"/>
    <property type="match status" value="1"/>
</dbReference>
<feature type="transmembrane region" description="Helical" evidence="6">
    <location>
        <begin position="306"/>
        <end position="328"/>
    </location>
</feature>
<evidence type="ECO:0000256" key="4">
    <source>
        <dbReference type="ARBA" id="ARBA00022989"/>
    </source>
</evidence>
<name>A0A2S7KYE9_9FLAO</name>
<keyword evidence="4 6" id="KW-1133">Transmembrane helix</keyword>
<feature type="transmembrane region" description="Helical" evidence="6">
    <location>
        <begin position="392"/>
        <end position="414"/>
    </location>
</feature>
<gene>
    <name evidence="8" type="ORF">BST83_11095</name>
</gene>
<dbReference type="RefSeq" id="WP_104809851.1">
    <property type="nucleotide sequence ID" value="NZ_MQUA01000013.1"/>
</dbReference>
<dbReference type="EMBL" id="MQUA01000013">
    <property type="protein sequence ID" value="PQB07641.1"/>
    <property type="molecule type" value="Genomic_DNA"/>
</dbReference>
<evidence type="ECO:0000256" key="5">
    <source>
        <dbReference type="ARBA" id="ARBA00023136"/>
    </source>
</evidence>
<keyword evidence="5 6" id="KW-0472">Membrane</keyword>
<dbReference type="Gene3D" id="3.40.190.10">
    <property type="entry name" value="Periplasmic binding protein-like II"/>
    <property type="match status" value="1"/>
</dbReference>
<reference evidence="8 9" key="1">
    <citation type="submission" date="2016-11" db="EMBL/GenBank/DDBJ databases">
        <title>Trade-off between light-utilization and light-protection in marine flavobacteria.</title>
        <authorList>
            <person name="Kumagai Y."/>
        </authorList>
    </citation>
    <scope>NUCLEOTIDE SEQUENCE [LARGE SCALE GENOMIC DNA]</scope>
    <source>
        <strain evidence="8 9">ATCC 700397</strain>
    </source>
</reference>
<dbReference type="PANTHER" id="PTHR30294:SF29">
    <property type="entry name" value="MULTIDRUG ABC TRANSPORTER PERMEASE YBHS-RELATED"/>
    <property type="match status" value="1"/>
</dbReference>
<comment type="subcellular location">
    <subcellularLocation>
        <location evidence="1">Cell membrane</location>
        <topology evidence="1">Multi-pass membrane protein</topology>
    </subcellularLocation>
</comment>
<comment type="caution">
    <text evidence="8">The sequence shown here is derived from an EMBL/GenBank/DDBJ whole genome shotgun (WGS) entry which is preliminary data.</text>
</comment>
<feature type="transmembrane region" description="Helical" evidence="6">
    <location>
        <begin position="366"/>
        <end position="386"/>
    </location>
</feature>
<feature type="transmembrane region" description="Helical" evidence="6">
    <location>
        <begin position="240"/>
        <end position="263"/>
    </location>
</feature>
<keyword evidence="9" id="KW-1185">Reference proteome</keyword>
<dbReference type="AlphaFoldDB" id="A0A2S7KYE9"/>
<evidence type="ECO:0000313" key="9">
    <source>
        <dbReference type="Proteomes" id="UP000239522"/>
    </source>
</evidence>
<feature type="transmembrane region" description="Helical" evidence="6">
    <location>
        <begin position="21"/>
        <end position="43"/>
    </location>
</feature>
<dbReference type="OrthoDB" id="9768837at2"/>